<reference evidence="1 2" key="1">
    <citation type="submission" date="2020-08" db="EMBL/GenBank/DDBJ databases">
        <title>Sequencing the genomes of 1000 actinobacteria strains.</title>
        <authorList>
            <person name="Klenk H.-P."/>
        </authorList>
    </citation>
    <scope>NUCLEOTIDE SEQUENCE [LARGE SCALE GENOMIC DNA]</scope>
    <source>
        <strain evidence="1 2">DSM 105369</strain>
    </source>
</reference>
<sequence>MTDTRSWPMLAVDEWADTRETLHMWLQIVGKIELVSTPLINHWCNVAYTISARGLRTRLMHLDDRGFEAEFDLLDHRLVLSTTDGAERSVALEPRTVADFYAETMEALNALHLDCIIVPRPNEVSPAVPFAEDTEHTSYDASAVSTYWRQLLAINRVFGRWRAGFAGKDSPVQLFWGSMDLSCVRYSGRAAPPHEGAPPPSCPPWVMAEAESRENASAGFWPGGSAEGTFYAYAYPAPAGYDSATLTAGEYDATLGEWVLPYEDVRTSDDPEQTLMTFLGETYALAADLGHWDRSLLDVDPHRLDSDIYRRR</sequence>
<comment type="caution">
    <text evidence="1">The sequence shown here is derived from an EMBL/GenBank/DDBJ whole genome shotgun (WGS) entry which is preliminary data.</text>
</comment>
<dbReference type="AlphaFoldDB" id="A0A839NH42"/>
<organism evidence="1 2">
    <name type="scientific">Flexivirga oryzae</name>
    <dbReference type="NCBI Taxonomy" id="1794944"/>
    <lineage>
        <taxon>Bacteria</taxon>
        <taxon>Bacillati</taxon>
        <taxon>Actinomycetota</taxon>
        <taxon>Actinomycetes</taxon>
        <taxon>Micrococcales</taxon>
        <taxon>Dermacoccaceae</taxon>
        <taxon>Flexivirga</taxon>
    </lineage>
</organism>
<dbReference type="Proteomes" id="UP000559182">
    <property type="component" value="Unassembled WGS sequence"/>
</dbReference>
<proteinExistence type="predicted"/>
<name>A0A839NH42_9MICO</name>
<gene>
    <name evidence="1" type="ORF">FHU39_003773</name>
</gene>
<dbReference type="EMBL" id="JACHVQ010000003">
    <property type="protein sequence ID" value="MBB2893742.1"/>
    <property type="molecule type" value="Genomic_DNA"/>
</dbReference>
<evidence type="ECO:0000313" key="2">
    <source>
        <dbReference type="Proteomes" id="UP000559182"/>
    </source>
</evidence>
<protein>
    <recommendedName>
        <fullName evidence="3">Ava_C0101 and related proteins</fullName>
    </recommendedName>
</protein>
<dbReference type="RefSeq" id="WP_343065996.1">
    <property type="nucleotide sequence ID" value="NZ_JACHVQ010000003.1"/>
</dbReference>
<evidence type="ECO:0000313" key="1">
    <source>
        <dbReference type="EMBL" id="MBB2893742.1"/>
    </source>
</evidence>
<evidence type="ECO:0008006" key="3">
    <source>
        <dbReference type="Google" id="ProtNLM"/>
    </source>
</evidence>
<accession>A0A839NH42</accession>
<dbReference type="Pfam" id="PF19459">
    <property type="entry name" value="DUF5996"/>
    <property type="match status" value="1"/>
</dbReference>
<keyword evidence="2" id="KW-1185">Reference proteome</keyword>
<dbReference type="InterPro" id="IPR046038">
    <property type="entry name" value="DUF5996"/>
</dbReference>